<keyword evidence="4" id="KW-1185">Reference proteome</keyword>
<dbReference type="STRING" id="1823756.A4H34_04650"/>
<name>A0A179B4Y7_9ACTO</name>
<sequence>MAFFALTSASLLWTVIALTVVCFVWTVFGVPRKRWSGARAYAQQALGVALSALLFFSSAFLAFNRFSIWYSDWSDLLGYASDRGTTTQYGGGAALATPQAKATTTPSNGASNSRKFTELQRKPLTNSALSGVSAKAPNGQWITAKIPGQGSDADAWARVWLPPSYMDNPNKAYTVIMAFPGVPGSPKGYESPLHTDADLAAAIKSGKIRDSIIVSPNVFPHDADTECMDVQGKGIETWVTKNVVPWVKTNLRTEEGSDAWATYGYSAGAWCANMFAVRHPDLFRTSISMSGYYSPLFPSGESNQEGYVLADEVARNRPPVRIWNLSGAGDGKFRKSFDAFAPKVASPTSLTSVEVKGSSHKWDAWTSAQPKALEWLGANAPAFRPQSGSTSPQSGSATKAPPVNASTPTPAPSSKTRAPAFGPEAAKPQLEPRIREPRVENGPR</sequence>
<evidence type="ECO:0000313" key="3">
    <source>
        <dbReference type="EMBL" id="OAP86439.1"/>
    </source>
</evidence>
<dbReference type="RefSeq" id="WP_064231248.1">
    <property type="nucleotide sequence ID" value="NZ_LVZK01000001.1"/>
</dbReference>
<dbReference type="InterPro" id="IPR050583">
    <property type="entry name" value="Mycobacterial_A85_antigen"/>
</dbReference>
<feature type="compositionally biased region" description="Polar residues" evidence="1">
    <location>
        <begin position="404"/>
        <end position="416"/>
    </location>
</feature>
<keyword evidence="2" id="KW-0472">Membrane</keyword>
<dbReference type="OrthoDB" id="3723842at2"/>
<reference evidence="3 4" key="1">
    <citation type="submission" date="2016-04" db="EMBL/GenBank/DDBJ databases">
        <title>Peptidophaga gingivicola gen. nov., sp. nov., isolated from human subgingival plaque.</title>
        <authorList>
            <person name="Beall C.J."/>
            <person name="Mokrzan E.M."/>
            <person name="Griffen A.L."/>
            <person name="Leys E.J."/>
        </authorList>
    </citation>
    <scope>NUCLEOTIDE SEQUENCE [LARGE SCALE GENOMIC DNA]</scope>
    <source>
        <strain evidence="3 4">BA112</strain>
    </source>
</reference>
<feature type="compositionally biased region" description="Low complexity" evidence="1">
    <location>
        <begin position="385"/>
        <end position="398"/>
    </location>
</feature>
<evidence type="ECO:0000313" key="4">
    <source>
        <dbReference type="Proteomes" id="UP000078368"/>
    </source>
</evidence>
<dbReference type="Gene3D" id="3.40.50.1820">
    <property type="entry name" value="alpha/beta hydrolase"/>
    <property type="match status" value="1"/>
</dbReference>
<dbReference type="Proteomes" id="UP000078368">
    <property type="component" value="Unassembled WGS sequence"/>
</dbReference>
<evidence type="ECO:0000256" key="1">
    <source>
        <dbReference type="SAM" id="MobiDB-lite"/>
    </source>
</evidence>
<dbReference type="PANTHER" id="PTHR48098:SF1">
    <property type="entry name" value="DIACYLGLYCEROL ACYLTRANSFERASE_MYCOLYLTRANSFERASE AG85A"/>
    <property type="match status" value="1"/>
</dbReference>
<comment type="caution">
    <text evidence="3">The sequence shown here is derived from an EMBL/GenBank/DDBJ whole genome shotgun (WGS) entry which is preliminary data.</text>
</comment>
<keyword evidence="2" id="KW-0812">Transmembrane</keyword>
<accession>A0A179B4Y7</accession>
<evidence type="ECO:0008006" key="5">
    <source>
        <dbReference type="Google" id="ProtNLM"/>
    </source>
</evidence>
<dbReference type="AlphaFoldDB" id="A0A179B4Y7"/>
<evidence type="ECO:0000256" key="2">
    <source>
        <dbReference type="SAM" id="Phobius"/>
    </source>
</evidence>
<proteinExistence type="predicted"/>
<feature type="region of interest" description="Disordered" evidence="1">
    <location>
        <begin position="381"/>
        <end position="444"/>
    </location>
</feature>
<dbReference type="GO" id="GO:0016747">
    <property type="term" value="F:acyltransferase activity, transferring groups other than amino-acyl groups"/>
    <property type="evidence" value="ECO:0007669"/>
    <property type="project" value="TreeGrafter"/>
</dbReference>
<dbReference type="SUPFAM" id="SSF53474">
    <property type="entry name" value="alpha/beta-Hydrolases"/>
    <property type="match status" value="1"/>
</dbReference>
<dbReference type="PANTHER" id="PTHR48098">
    <property type="entry name" value="ENTEROCHELIN ESTERASE-RELATED"/>
    <property type="match status" value="1"/>
</dbReference>
<dbReference type="Pfam" id="PF00756">
    <property type="entry name" value="Esterase"/>
    <property type="match status" value="1"/>
</dbReference>
<organism evidence="3 4">
    <name type="scientific">Peptidiphaga gingivicola</name>
    <dbReference type="NCBI Taxonomy" id="2741497"/>
    <lineage>
        <taxon>Bacteria</taxon>
        <taxon>Bacillati</taxon>
        <taxon>Actinomycetota</taxon>
        <taxon>Actinomycetes</taxon>
        <taxon>Actinomycetales</taxon>
        <taxon>Actinomycetaceae</taxon>
        <taxon>Peptidiphaga</taxon>
    </lineage>
</organism>
<gene>
    <name evidence="3" type="ORF">A4H34_04650</name>
</gene>
<feature type="transmembrane region" description="Helical" evidence="2">
    <location>
        <begin position="41"/>
        <end position="63"/>
    </location>
</feature>
<feature type="compositionally biased region" description="Basic and acidic residues" evidence="1">
    <location>
        <begin position="430"/>
        <end position="444"/>
    </location>
</feature>
<dbReference type="InterPro" id="IPR029058">
    <property type="entry name" value="AB_hydrolase_fold"/>
</dbReference>
<dbReference type="InterPro" id="IPR000801">
    <property type="entry name" value="Esterase-like"/>
</dbReference>
<dbReference type="EMBL" id="LVZK01000001">
    <property type="protein sequence ID" value="OAP86439.1"/>
    <property type="molecule type" value="Genomic_DNA"/>
</dbReference>
<protein>
    <recommendedName>
        <fullName evidence="5">Esterase</fullName>
    </recommendedName>
</protein>
<keyword evidence="2" id="KW-1133">Transmembrane helix</keyword>